<dbReference type="SUPFAM" id="SSF56349">
    <property type="entry name" value="DNA breaking-rejoining enzymes"/>
    <property type="match status" value="1"/>
</dbReference>
<sequence>MLRLYRARQAENGRNIGLTYEKVFSDSFDNYVNTRKVDYRLHKHLKNANCTDLGFHAFRHTHASILLNAGLPYKEIQTRLGHAKISVTMDTYSHLSKENQKRAVSFFETALEKIKSS</sequence>
<comment type="caution">
    <text evidence="3">The sequence shown here is derived from an EMBL/GenBank/DDBJ whole genome shotgun (WGS) entry which is preliminary data.</text>
</comment>
<accession>A0A139Q4T7</accession>
<feature type="domain" description="Tyr recombinase" evidence="2">
    <location>
        <begin position="1"/>
        <end position="105"/>
    </location>
</feature>
<organism evidence="3 4">
    <name type="scientific">Streptococcus oralis</name>
    <dbReference type="NCBI Taxonomy" id="1303"/>
    <lineage>
        <taxon>Bacteria</taxon>
        <taxon>Bacillati</taxon>
        <taxon>Bacillota</taxon>
        <taxon>Bacilli</taxon>
        <taxon>Lactobacillales</taxon>
        <taxon>Streptococcaceae</taxon>
        <taxon>Streptococcus</taxon>
    </lineage>
</organism>
<protein>
    <submittedName>
        <fullName evidence="3">Integrase/recombinase, phage associated</fullName>
    </submittedName>
</protein>
<name>A0A139Q4T7_STROR</name>
<dbReference type="InterPro" id="IPR011010">
    <property type="entry name" value="DNA_brk_join_enz"/>
</dbReference>
<dbReference type="Pfam" id="PF00589">
    <property type="entry name" value="Phage_integrase"/>
    <property type="match status" value="1"/>
</dbReference>
<dbReference type="Proteomes" id="UP000070220">
    <property type="component" value="Unassembled WGS sequence"/>
</dbReference>
<gene>
    <name evidence="3" type="ORF">SORDD30_01481</name>
</gene>
<dbReference type="Gene3D" id="1.10.443.10">
    <property type="entry name" value="Intergrase catalytic core"/>
    <property type="match status" value="1"/>
</dbReference>
<dbReference type="GO" id="GO:0006310">
    <property type="term" value="P:DNA recombination"/>
    <property type="evidence" value="ECO:0007669"/>
    <property type="project" value="UniProtKB-KW"/>
</dbReference>
<dbReference type="PROSITE" id="PS51898">
    <property type="entry name" value="TYR_RECOMBINASE"/>
    <property type="match status" value="1"/>
</dbReference>
<dbReference type="GO" id="GO:0003677">
    <property type="term" value="F:DNA binding"/>
    <property type="evidence" value="ECO:0007669"/>
    <property type="project" value="InterPro"/>
</dbReference>
<dbReference type="InterPro" id="IPR013762">
    <property type="entry name" value="Integrase-like_cat_sf"/>
</dbReference>
<evidence type="ECO:0000259" key="2">
    <source>
        <dbReference type="PROSITE" id="PS51898"/>
    </source>
</evidence>
<dbReference type="PATRIC" id="fig|1303.83.peg.1546"/>
<dbReference type="AlphaFoldDB" id="A0A139Q4T7"/>
<proteinExistence type="predicted"/>
<evidence type="ECO:0000313" key="3">
    <source>
        <dbReference type="EMBL" id="KXT97547.1"/>
    </source>
</evidence>
<evidence type="ECO:0000256" key="1">
    <source>
        <dbReference type="ARBA" id="ARBA00023172"/>
    </source>
</evidence>
<dbReference type="EMBL" id="LQRP01000047">
    <property type="protein sequence ID" value="KXT97547.1"/>
    <property type="molecule type" value="Genomic_DNA"/>
</dbReference>
<dbReference type="GO" id="GO:0015074">
    <property type="term" value="P:DNA integration"/>
    <property type="evidence" value="ECO:0007669"/>
    <property type="project" value="InterPro"/>
</dbReference>
<keyword evidence="1" id="KW-0233">DNA recombination</keyword>
<evidence type="ECO:0000313" key="4">
    <source>
        <dbReference type="Proteomes" id="UP000070220"/>
    </source>
</evidence>
<dbReference type="InterPro" id="IPR002104">
    <property type="entry name" value="Integrase_catalytic"/>
</dbReference>
<reference evidence="3 4" key="1">
    <citation type="submission" date="2016-01" db="EMBL/GenBank/DDBJ databases">
        <title>Highly variable Streptococcus oralis are common among viridans streptococci isolated from primates.</title>
        <authorList>
            <person name="Denapaite D."/>
            <person name="Rieger M."/>
            <person name="Koendgen S."/>
            <person name="Brueckner R."/>
            <person name="Ochigava I."/>
            <person name="Kappeler P."/>
            <person name="Maetz-Rensing K."/>
            <person name="Leendertz F."/>
            <person name="Hakenbeck R."/>
        </authorList>
    </citation>
    <scope>NUCLEOTIDE SEQUENCE [LARGE SCALE GENOMIC DNA]</scope>
    <source>
        <strain evidence="3 4">DD30</strain>
    </source>
</reference>